<reference evidence="2" key="2">
    <citation type="submission" date="2013-04" db="EMBL/GenBank/DDBJ databases">
        <title>Genomic mechanisms accounting for the adaptation to parasitism in nematode-trapping fungi.</title>
        <authorList>
            <person name="Ahren D.G."/>
        </authorList>
    </citation>
    <scope>NUCLEOTIDE SEQUENCE [LARGE SCALE GENOMIC DNA]</scope>
    <source>
        <strain evidence="2">CBS 200.50</strain>
    </source>
</reference>
<evidence type="ECO:0000313" key="1">
    <source>
        <dbReference type="EMBL" id="EPS35188.1"/>
    </source>
</evidence>
<organism evidence="1 2">
    <name type="scientific">Dactylellina haptotyla (strain CBS 200.50)</name>
    <name type="common">Nematode-trapping fungus</name>
    <name type="synonym">Monacrosporium haptotylum</name>
    <dbReference type="NCBI Taxonomy" id="1284197"/>
    <lineage>
        <taxon>Eukaryota</taxon>
        <taxon>Fungi</taxon>
        <taxon>Dikarya</taxon>
        <taxon>Ascomycota</taxon>
        <taxon>Pezizomycotina</taxon>
        <taxon>Orbiliomycetes</taxon>
        <taxon>Orbiliales</taxon>
        <taxon>Orbiliaceae</taxon>
        <taxon>Dactylellina</taxon>
    </lineage>
</organism>
<dbReference type="eggNOG" id="ENOG502SN6T">
    <property type="taxonomic scope" value="Eukaryota"/>
</dbReference>
<name>S8B844_DACHA</name>
<comment type="caution">
    <text evidence="1">The sequence shown here is derived from an EMBL/GenBank/DDBJ whole genome shotgun (WGS) entry which is preliminary data.</text>
</comment>
<gene>
    <name evidence="1" type="ORF">H072_11589</name>
</gene>
<dbReference type="STRING" id="1284197.S8B844"/>
<proteinExistence type="predicted"/>
<keyword evidence="2" id="KW-1185">Reference proteome</keyword>
<dbReference type="Proteomes" id="UP000015100">
    <property type="component" value="Unassembled WGS sequence"/>
</dbReference>
<reference evidence="1 2" key="1">
    <citation type="journal article" date="2013" name="PLoS Genet.">
        <title>Genomic mechanisms accounting for the adaptation to parasitism in nematode-trapping fungi.</title>
        <authorList>
            <person name="Meerupati T."/>
            <person name="Andersson K.M."/>
            <person name="Friman E."/>
            <person name="Kumar D."/>
            <person name="Tunlid A."/>
            <person name="Ahren D."/>
        </authorList>
    </citation>
    <scope>NUCLEOTIDE SEQUENCE [LARGE SCALE GENOMIC DNA]</scope>
    <source>
        <strain evidence="1 2">CBS 200.50</strain>
    </source>
</reference>
<accession>S8B844</accession>
<dbReference type="AlphaFoldDB" id="S8B844"/>
<evidence type="ECO:0000313" key="2">
    <source>
        <dbReference type="Proteomes" id="UP000015100"/>
    </source>
</evidence>
<sequence length="121" mass="13842">MDELDYYGVTFDHLVPPDDADPEALMLNIFEMDNDNGEFANNNLLFSVDPADYEGKVLTIPRCCQKKRGSMDRKTMNGRVAERKLEYIPGTYHLKNNYLKFPEHFPGILYPPIAPPEDTGN</sequence>
<protein>
    <submittedName>
        <fullName evidence="1">Uncharacterized protein</fullName>
    </submittedName>
</protein>
<dbReference type="EMBL" id="AQGS01001233">
    <property type="protein sequence ID" value="EPS35188.1"/>
    <property type="molecule type" value="Genomic_DNA"/>
</dbReference>
<dbReference type="HOGENOM" id="CLU_2037979_0_0_1"/>
<dbReference type="OrthoDB" id="5150140at2759"/>